<dbReference type="KEGG" id="ock:EXM22_10890"/>
<proteinExistence type="predicted"/>
<dbReference type="EMBL" id="CP036150">
    <property type="protein sequence ID" value="QEN08466.1"/>
    <property type="molecule type" value="Genomic_DNA"/>
</dbReference>
<dbReference type="Proteomes" id="UP000324209">
    <property type="component" value="Chromosome"/>
</dbReference>
<dbReference type="RefSeq" id="WP_149486547.1">
    <property type="nucleotide sequence ID" value="NZ_CP036150.1"/>
</dbReference>
<gene>
    <name evidence="1" type="ORF">EXM22_10890</name>
</gene>
<dbReference type="AlphaFoldDB" id="A0A5C1QPG3"/>
<accession>A0A5C1QPG3</accession>
<protein>
    <submittedName>
        <fullName evidence="1">Uncharacterized protein</fullName>
    </submittedName>
</protein>
<evidence type="ECO:0000313" key="2">
    <source>
        <dbReference type="Proteomes" id="UP000324209"/>
    </source>
</evidence>
<keyword evidence="2" id="KW-1185">Reference proteome</keyword>
<dbReference type="OrthoDB" id="371244at2"/>
<name>A0A5C1QPG3_9SPIO</name>
<organism evidence="1 2">
    <name type="scientific">Oceanispirochaeta crateris</name>
    <dbReference type="NCBI Taxonomy" id="2518645"/>
    <lineage>
        <taxon>Bacteria</taxon>
        <taxon>Pseudomonadati</taxon>
        <taxon>Spirochaetota</taxon>
        <taxon>Spirochaetia</taxon>
        <taxon>Spirochaetales</taxon>
        <taxon>Spirochaetaceae</taxon>
        <taxon>Oceanispirochaeta</taxon>
    </lineage>
</organism>
<evidence type="ECO:0000313" key="1">
    <source>
        <dbReference type="EMBL" id="QEN08466.1"/>
    </source>
</evidence>
<sequence>MDQYVLDILPVLLHNRGMNNEQNPIEQILLEKNWFDLKTLKVHERQSLLNHIEVHRYLLCKEASADIPWLDAVESWFMEVWQPISRIAEQPGYQKKFGDKTKLELYLSISEHWHYMKSAQPEMTATEAVEHYSRFIGS</sequence>
<reference evidence="1 2" key="1">
    <citation type="submission" date="2019-02" db="EMBL/GenBank/DDBJ databases">
        <title>Complete Genome Sequence and Methylome Analysis of free living Spirochaetas.</title>
        <authorList>
            <person name="Fomenkov A."/>
            <person name="Dubinina G."/>
            <person name="Leshcheva N."/>
            <person name="Mikheeva N."/>
            <person name="Grabovich M."/>
            <person name="Vincze T."/>
            <person name="Roberts R.J."/>
        </authorList>
    </citation>
    <scope>NUCLEOTIDE SEQUENCE [LARGE SCALE GENOMIC DNA]</scope>
    <source>
        <strain evidence="1 2">K2</strain>
    </source>
</reference>